<evidence type="ECO:0000313" key="2">
    <source>
        <dbReference type="Proteomes" id="UP001498398"/>
    </source>
</evidence>
<proteinExistence type="predicted"/>
<accession>A0ABR1ITC6</accession>
<protein>
    <submittedName>
        <fullName evidence="1">Uncharacterized protein</fullName>
    </submittedName>
</protein>
<keyword evidence="2" id="KW-1185">Reference proteome</keyword>
<gene>
    <name evidence="1" type="ORF">VKT23_018064</name>
</gene>
<reference evidence="1 2" key="1">
    <citation type="submission" date="2024-01" db="EMBL/GenBank/DDBJ databases">
        <title>A draft genome for the cacao thread blight pathogen Marasmiellus scandens.</title>
        <authorList>
            <person name="Baruah I.K."/>
            <person name="Leung J."/>
            <person name="Bukari Y."/>
            <person name="Amoako-Attah I."/>
            <person name="Meinhardt L.W."/>
            <person name="Bailey B.A."/>
            <person name="Cohen S.P."/>
        </authorList>
    </citation>
    <scope>NUCLEOTIDE SEQUENCE [LARGE SCALE GENOMIC DNA]</scope>
    <source>
        <strain evidence="1 2">GH-19</strain>
    </source>
</reference>
<comment type="caution">
    <text evidence="1">The sequence shown here is derived from an EMBL/GenBank/DDBJ whole genome shotgun (WGS) entry which is preliminary data.</text>
</comment>
<sequence length="227" mass="25536">MADQSDDLHIQKIRPLTQKQEKRLVDYLEEEFLQITRGYKKRSEPTTHLPTLDDYLQASQKILAMILRIPPVDPSTSLRTQVLLRLTNDVLSSAPGYPPTPENLVLALDWLDDLDQAWVSVLQTQTWDPEEGVGVDLVIDAEDAANGLKSTGPSQTERTRLKSLLIGGVATLEEWVEGRTVEEFDGETSNESVRDVEGLLKELGLQEDFDNLFSRSLDELRDVGGYE</sequence>
<organism evidence="1 2">
    <name type="scientific">Marasmiellus scandens</name>
    <dbReference type="NCBI Taxonomy" id="2682957"/>
    <lineage>
        <taxon>Eukaryota</taxon>
        <taxon>Fungi</taxon>
        <taxon>Dikarya</taxon>
        <taxon>Basidiomycota</taxon>
        <taxon>Agaricomycotina</taxon>
        <taxon>Agaricomycetes</taxon>
        <taxon>Agaricomycetidae</taxon>
        <taxon>Agaricales</taxon>
        <taxon>Marasmiineae</taxon>
        <taxon>Omphalotaceae</taxon>
        <taxon>Marasmiellus</taxon>
    </lineage>
</organism>
<evidence type="ECO:0000313" key="1">
    <source>
        <dbReference type="EMBL" id="KAK7438451.1"/>
    </source>
</evidence>
<dbReference type="Proteomes" id="UP001498398">
    <property type="component" value="Unassembled WGS sequence"/>
</dbReference>
<dbReference type="EMBL" id="JBANRG010000079">
    <property type="protein sequence ID" value="KAK7438451.1"/>
    <property type="molecule type" value="Genomic_DNA"/>
</dbReference>
<name>A0ABR1ITC6_9AGAR</name>